<dbReference type="EMBL" id="JANPWB010000007">
    <property type="protein sequence ID" value="KAJ1171926.1"/>
    <property type="molecule type" value="Genomic_DNA"/>
</dbReference>
<dbReference type="AlphaFoldDB" id="A0AAV7T752"/>
<organism evidence="1 2">
    <name type="scientific">Pleurodeles waltl</name>
    <name type="common">Iberian ribbed newt</name>
    <dbReference type="NCBI Taxonomy" id="8319"/>
    <lineage>
        <taxon>Eukaryota</taxon>
        <taxon>Metazoa</taxon>
        <taxon>Chordata</taxon>
        <taxon>Craniata</taxon>
        <taxon>Vertebrata</taxon>
        <taxon>Euteleostomi</taxon>
        <taxon>Amphibia</taxon>
        <taxon>Batrachia</taxon>
        <taxon>Caudata</taxon>
        <taxon>Salamandroidea</taxon>
        <taxon>Salamandridae</taxon>
        <taxon>Pleurodelinae</taxon>
        <taxon>Pleurodeles</taxon>
    </lineage>
</organism>
<keyword evidence="2" id="KW-1185">Reference proteome</keyword>
<sequence length="143" mass="15746">MGKYAVARTYGEGDRPGKVLENLIHPSRNTNLITKITATDGSTLNDPEDIAVRFSEYYQTLYTTRGNSDPNAINEYLTRMVLPKLLENDREALGAPFTLGEIAKALGSMAEVRGRGLTRKRDGGVSVELRRSMLGIGDEEVVQ</sequence>
<evidence type="ECO:0000313" key="2">
    <source>
        <dbReference type="Proteomes" id="UP001066276"/>
    </source>
</evidence>
<comment type="caution">
    <text evidence="1">The sequence shown here is derived from an EMBL/GenBank/DDBJ whole genome shotgun (WGS) entry which is preliminary data.</text>
</comment>
<name>A0AAV7T752_PLEWA</name>
<evidence type="ECO:0000313" key="1">
    <source>
        <dbReference type="EMBL" id="KAJ1171926.1"/>
    </source>
</evidence>
<protein>
    <submittedName>
        <fullName evidence="1">Uncharacterized protein</fullName>
    </submittedName>
</protein>
<proteinExistence type="predicted"/>
<accession>A0AAV7T752</accession>
<dbReference type="Proteomes" id="UP001066276">
    <property type="component" value="Chromosome 4_1"/>
</dbReference>
<reference evidence="1" key="1">
    <citation type="journal article" date="2022" name="bioRxiv">
        <title>Sequencing and chromosome-scale assembly of the giantPleurodeles waltlgenome.</title>
        <authorList>
            <person name="Brown T."/>
            <person name="Elewa A."/>
            <person name="Iarovenko S."/>
            <person name="Subramanian E."/>
            <person name="Araus A.J."/>
            <person name="Petzold A."/>
            <person name="Susuki M."/>
            <person name="Suzuki K.-i.T."/>
            <person name="Hayashi T."/>
            <person name="Toyoda A."/>
            <person name="Oliveira C."/>
            <person name="Osipova E."/>
            <person name="Leigh N.D."/>
            <person name="Simon A."/>
            <person name="Yun M.H."/>
        </authorList>
    </citation>
    <scope>NUCLEOTIDE SEQUENCE</scope>
    <source>
        <strain evidence="1">20211129_DDA</strain>
        <tissue evidence="1">Liver</tissue>
    </source>
</reference>
<gene>
    <name evidence="1" type="ORF">NDU88_003783</name>
</gene>